<comment type="caution">
    <text evidence="2">The sequence shown here is derived from an EMBL/GenBank/DDBJ whole genome shotgun (WGS) entry which is preliminary data.</text>
</comment>
<proteinExistence type="inferred from homology"/>
<dbReference type="InterPro" id="IPR021765">
    <property type="entry name" value="UstYa-like"/>
</dbReference>
<evidence type="ECO:0000256" key="1">
    <source>
        <dbReference type="ARBA" id="ARBA00035112"/>
    </source>
</evidence>
<accession>A0A8H3EXT3</accession>
<keyword evidence="3" id="KW-1185">Reference proteome</keyword>
<dbReference type="Proteomes" id="UP000664521">
    <property type="component" value="Unassembled WGS sequence"/>
</dbReference>
<name>A0A8H3EXT3_9LECA</name>
<dbReference type="PANTHER" id="PTHR33365:SF6">
    <property type="entry name" value="OXIDASE USTYA"/>
    <property type="match status" value="1"/>
</dbReference>
<dbReference type="OrthoDB" id="3687641at2759"/>
<reference evidence="2" key="1">
    <citation type="submission" date="2021-03" db="EMBL/GenBank/DDBJ databases">
        <authorList>
            <person name="Tagirdzhanova G."/>
        </authorList>
    </citation>
    <scope>NUCLEOTIDE SEQUENCE</scope>
</reference>
<dbReference type="PANTHER" id="PTHR33365">
    <property type="entry name" value="YALI0B05434P"/>
    <property type="match status" value="1"/>
</dbReference>
<gene>
    <name evidence="2" type="ORF">HETSPECPRED_001660</name>
</gene>
<dbReference type="GO" id="GO:0043386">
    <property type="term" value="P:mycotoxin biosynthetic process"/>
    <property type="evidence" value="ECO:0007669"/>
    <property type="project" value="InterPro"/>
</dbReference>
<sequence>MYTPLAQDDSVERLPIYDEKKSRTRQLARQIFRLTFAISVGCNIVLLLSRRSAQSPRDCTVSLGSDVTPFAKLKWDKWIMYEHGGVYVDESDDVSDAAWEAIDYNSGSVALDDDYVAEMGLPISQRFPWDDSKGLYFMNGQHQIHCLQALRKSFLQLRDRVPLDLDWAHNMHCFNALRQEIICTADDTPRSMTFAHPGSIGVGQYRRCRDWDKMVAWTEERWSCWRNINKTDEIDTLLRYRYCPEGSPYYERIHAIFGDFEMGEGASASN</sequence>
<organism evidence="2 3">
    <name type="scientific">Heterodermia speciosa</name>
    <dbReference type="NCBI Taxonomy" id="116794"/>
    <lineage>
        <taxon>Eukaryota</taxon>
        <taxon>Fungi</taxon>
        <taxon>Dikarya</taxon>
        <taxon>Ascomycota</taxon>
        <taxon>Pezizomycotina</taxon>
        <taxon>Lecanoromycetes</taxon>
        <taxon>OSLEUM clade</taxon>
        <taxon>Lecanoromycetidae</taxon>
        <taxon>Caliciales</taxon>
        <taxon>Physciaceae</taxon>
        <taxon>Heterodermia</taxon>
    </lineage>
</organism>
<protein>
    <submittedName>
        <fullName evidence="2">Uncharacterized protein</fullName>
    </submittedName>
</protein>
<evidence type="ECO:0000313" key="2">
    <source>
        <dbReference type="EMBL" id="CAF9913788.1"/>
    </source>
</evidence>
<evidence type="ECO:0000313" key="3">
    <source>
        <dbReference type="Proteomes" id="UP000664521"/>
    </source>
</evidence>
<dbReference type="Pfam" id="PF11807">
    <property type="entry name" value="UstYa"/>
    <property type="match status" value="1"/>
</dbReference>
<comment type="similarity">
    <text evidence="1">Belongs to the ustYa family.</text>
</comment>
<dbReference type="EMBL" id="CAJPDS010000013">
    <property type="protein sequence ID" value="CAF9913788.1"/>
    <property type="molecule type" value="Genomic_DNA"/>
</dbReference>
<dbReference type="AlphaFoldDB" id="A0A8H3EXT3"/>